<evidence type="ECO:0000256" key="10">
    <source>
        <dbReference type="RuleBase" id="RU364030"/>
    </source>
</evidence>
<dbReference type="AlphaFoldDB" id="A0A9Q0ED60"/>
<dbReference type="GO" id="GO:0005874">
    <property type="term" value="C:microtubule"/>
    <property type="evidence" value="ECO:0007669"/>
    <property type="project" value="UniProtKB-KW"/>
</dbReference>
<dbReference type="EMBL" id="JANIIK010000043">
    <property type="protein sequence ID" value="KAJ3605164.1"/>
    <property type="molecule type" value="Genomic_DNA"/>
</dbReference>
<dbReference type="OrthoDB" id="296187at2759"/>
<sequence length="108" mass="12624">MADPRIRQMKIKTGVVKRLAKDKVMYEQEVKDQMVKIEKLKEAKECEHVIRKQIEVLQESQMMVPDCKVHIARAYKELVSLMETADDLTETEEFKQAKSILDSVDLED</sequence>
<evidence type="ECO:0000256" key="9">
    <source>
        <dbReference type="ARBA" id="ARBA00026055"/>
    </source>
</evidence>
<dbReference type="PANTHER" id="PTHR21500:SF0">
    <property type="entry name" value="TUBULIN-SPECIFIC CHAPERONE A"/>
    <property type="match status" value="1"/>
</dbReference>
<dbReference type="InterPro" id="IPR004226">
    <property type="entry name" value="TBCA"/>
</dbReference>
<protein>
    <recommendedName>
        <fullName evidence="4 10">Tubulin-specific chaperone A</fullName>
    </recommendedName>
</protein>
<proteinExistence type="inferred from homology"/>
<reference evidence="11" key="1">
    <citation type="submission" date="2022-07" db="EMBL/GenBank/DDBJ databases">
        <title>Chromosome-level genome of Muraenolepis orangiensis.</title>
        <authorList>
            <person name="Kim J."/>
        </authorList>
    </citation>
    <scope>NUCLEOTIDE SEQUENCE</scope>
    <source>
        <strain evidence="11">KU_S4_2022</strain>
        <tissue evidence="11">Muscle</tissue>
    </source>
</reference>
<name>A0A9Q0ED60_9TELE</name>
<dbReference type="InterPro" id="IPR036126">
    <property type="entry name" value="TBCA_sf"/>
</dbReference>
<keyword evidence="8 10" id="KW-0206">Cytoskeleton</keyword>
<dbReference type="GO" id="GO:0048487">
    <property type="term" value="F:beta-tubulin binding"/>
    <property type="evidence" value="ECO:0007669"/>
    <property type="project" value="InterPro"/>
</dbReference>
<evidence type="ECO:0000313" key="11">
    <source>
        <dbReference type="EMBL" id="KAJ3605164.1"/>
    </source>
</evidence>
<comment type="subunit">
    <text evidence="9 10">Supercomplex made of cofactors A to E. Cofactors A and D function by capturing and stabilizing tubulin in a quasi-native conformation. Cofactor E binds to the cofactor D-tubulin complex; interaction with cofactor C then causes the release of tubulin polypeptides that are committed to the native state.</text>
</comment>
<dbReference type="PANTHER" id="PTHR21500">
    <property type="entry name" value="TUBULIN-SPECIFIC CHAPERONE A"/>
    <property type="match status" value="1"/>
</dbReference>
<dbReference type="GO" id="GO:0005829">
    <property type="term" value="C:cytosol"/>
    <property type="evidence" value="ECO:0007669"/>
    <property type="project" value="TreeGrafter"/>
</dbReference>
<evidence type="ECO:0000256" key="6">
    <source>
        <dbReference type="ARBA" id="ARBA00022701"/>
    </source>
</evidence>
<evidence type="ECO:0000256" key="2">
    <source>
        <dbReference type="ARBA" id="ARBA00004245"/>
    </source>
</evidence>
<keyword evidence="5 10" id="KW-0963">Cytoplasm</keyword>
<dbReference type="GO" id="GO:0007023">
    <property type="term" value="P:post-chaperonin tubulin folding pathway"/>
    <property type="evidence" value="ECO:0007669"/>
    <property type="project" value="UniProtKB-UniRule"/>
</dbReference>
<evidence type="ECO:0000256" key="7">
    <source>
        <dbReference type="ARBA" id="ARBA00023186"/>
    </source>
</evidence>
<gene>
    <name evidence="11" type="ORF">NHX12_027214</name>
</gene>
<evidence type="ECO:0000256" key="5">
    <source>
        <dbReference type="ARBA" id="ARBA00022490"/>
    </source>
</evidence>
<keyword evidence="12" id="KW-1185">Reference proteome</keyword>
<evidence type="ECO:0000256" key="1">
    <source>
        <dbReference type="ARBA" id="ARBA00003046"/>
    </source>
</evidence>
<evidence type="ECO:0000256" key="3">
    <source>
        <dbReference type="ARBA" id="ARBA00006806"/>
    </source>
</evidence>
<dbReference type="Gene3D" id="1.20.58.90">
    <property type="match status" value="1"/>
</dbReference>
<comment type="subcellular location">
    <subcellularLocation>
        <location evidence="2 10">Cytoplasm</location>
        <location evidence="2 10">Cytoskeleton</location>
    </subcellularLocation>
</comment>
<evidence type="ECO:0000256" key="8">
    <source>
        <dbReference type="ARBA" id="ARBA00023212"/>
    </source>
</evidence>
<keyword evidence="6 10" id="KW-0493">Microtubule</keyword>
<dbReference type="FunFam" id="1.20.58.90:FF:000010">
    <property type="entry name" value="Tubulin-specific chaperone A"/>
    <property type="match status" value="1"/>
</dbReference>
<dbReference type="Proteomes" id="UP001148018">
    <property type="component" value="Unassembled WGS sequence"/>
</dbReference>
<keyword evidence="7 10" id="KW-0143">Chaperone</keyword>
<organism evidence="11 12">
    <name type="scientific">Muraenolepis orangiensis</name>
    <name type="common">Patagonian moray cod</name>
    <dbReference type="NCBI Taxonomy" id="630683"/>
    <lineage>
        <taxon>Eukaryota</taxon>
        <taxon>Metazoa</taxon>
        <taxon>Chordata</taxon>
        <taxon>Craniata</taxon>
        <taxon>Vertebrata</taxon>
        <taxon>Euteleostomi</taxon>
        <taxon>Actinopterygii</taxon>
        <taxon>Neopterygii</taxon>
        <taxon>Teleostei</taxon>
        <taxon>Neoteleostei</taxon>
        <taxon>Acanthomorphata</taxon>
        <taxon>Zeiogadaria</taxon>
        <taxon>Gadariae</taxon>
        <taxon>Gadiformes</taxon>
        <taxon>Muraenolepidoidei</taxon>
        <taxon>Muraenolepididae</taxon>
        <taxon>Muraenolepis</taxon>
    </lineage>
</organism>
<comment type="function">
    <text evidence="1">Tubulin-folding protein; involved in the early step of the tubulin folding pathway.</text>
</comment>
<comment type="similarity">
    <text evidence="3 10">Belongs to the TBCA family.</text>
</comment>
<evidence type="ECO:0000256" key="4">
    <source>
        <dbReference type="ARBA" id="ARBA00015002"/>
    </source>
</evidence>
<dbReference type="GO" id="GO:0007021">
    <property type="term" value="P:tubulin complex assembly"/>
    <property type="evidence" value="ECO:0007669"/>
    <property type="project" value="UniProtKB-UniRule"/>
</dbReference>
<accession>A0A9Q0ED60</accession>
<dbReference type="SUPFAM" id="SSF46988">
    <property type="entry name" value="Tubulin chaperone cofactor A"/>
    <property type="match status" value="1"/>
</dbReference>
<comment type="caution">
    <text evidence="11">The sequence shown here is derived from an EMBL/GenBank/DDBJ whole genome shotgun (WGS) entry which is preliminary data.</text>
</comment>
<dbReference type="Pfam" id="PF02970">
    <property type="entry name" value="TBCA"/>
    <property type="match status" value="1"/>
</dbReference>
<evidence type="ECO:0000313" key="12">
    <source>
        <dbReference type="Proteomes" id="UP001148018"/>
    </source>
</evidence>